<proteinExistence type="inferred from homology"/>
<gene>
    <name evidence="7" type="ORF">NAV_LOCUS5568</name>
</gene>
<evidence type="ECO:0000256" key="1">
    <source>
        <dbReference type="ARBA" id="ARBA00009995"/>
    </source>
</evidence>
<dbReference type="STRING" id="6277.A0A498SGE0"/>
<dbReference type="CDD" id="cd03784">
    <property type="entry name" value="GT1_Gtf-like"/>
    <property type="match status" value="1"/>
</dbReference>
<keyword evidence="8" id="KW-1185">Reference proteome</keyword>
<comment type="subcellular location">
    <subcellularLocation>
        <location evidence="6">Membrane</location>
        <topology evidence="6">Single-pass membrane protein</topology>
    </subcellularLocation>
</comment>
<organism evidence="7 8">
    <name type="scientific">Acanthocheilonema viteae</name>
    <name type="common">Filarial nematode worm</name>
    <name type="synonym">Dipetalonema viteae</name>
    <dbReference type="NCBI Taxonomy" id="6277"/>
    <lineage>
        <taxon>Eukaryota</taxon>
        <taxon>Metazoa</taxon>
        <taxon>Ecdysozoa</taxon>
        <taxon>Nematoda</taxon>
        <taxon>Chromadorea</taxon>
        <taxon>Rhabditida</taxon>
        <taxon>Spirurina</taxon>
        <taxon>Spiruromorpha</taxon>
        <taxon>Filarioidea</taxon>
        <taxon>Onchocercidae</taxon>
        <taxon>Acanthocheilonema</taxon>
    </lineage>
</organism>
<dbReference type="PROSITE" id="PS00375">
    <property type="entry name" value="UDPGT"/>
    <property type="match status" value="1"/>
</dbReference>
<feature type="chain" id="PRO_5019611947" description="UDP-glucuronosyltransferase" evidence="6">
    <location>
        <begin position="18"/>
        <end position="470"/>
    </location>
</feature>
<evidence type="ECO:0000256" key="6">
    <source>
        <dbReference type="RuleBase" id="RU362059"/>
    </source>
</evidence>
<comment type="catalytic activity">
    <reaction evidence="4 6">
        <text>glucuronate acceptor + UDP-alpha-D-glucuronate = acceptor beta-D-glucuronoside + UDP + H(+)</text>
        <dbReference type="Rhea" id="RHEA:21032"/>
        <dbReference type="ChEBI" id="CHEBI:15378"/>
        <dbReference type="ChEBI" id="CHEBI:58052"/>
        <dbReference type="ChEBI" id="CHEBI:58223"/>
        <dbReference type="ChEBI" id="CHEBI:132367"/>
        <dbReference type="ChEBI" id="CHEBI:132368"/>
        <dbReference type="EC" id="2.4.1.17"/>
    </reaction>
</comment>
<dbReference type="GO" id="GO:0015020">
    <property type="term" value="F:glucuronosyltransferase activity"/>
    <property type="evidence" value="ECO:0007669"/>
    <property type="project" value="UniProtKB-EC"/>
</dbReference>
<dbReference type="Proteomes" id="UP000276991">
    <property type="component" value="Unassembled WGS sequence"/>
</dbReference>
<dbReference type="InterPro" id="IPR050271">
    <property type="entry name" value="UDP-glycosyltransferase"/>
</dbReference>
<evidence type="ECO:0000256" key="3">
    <source>
        <dbReference type="ARBA" id="ARBA00022679"/>
    </source>
</evidence>
<dbReference type="FunFam" id="3.40.50.2000:FF:000021">
    <property type="entry name" value="UDP-glucuronosyltransferase"/>
    <property type="match status" value="1"/>
</dbReference>
<dbReference type="EC" id="2.4.1.17" evidence="6"/>
<evidence type="ECO:0000313" key="8">
    <source>
        <dbReference type="Proteomes" id="UP000276991"/>
    </source>
</evidence>
<dbReference type="InterPro" id="IPR002213">
    <property type="entry name" value="UDP_glucos_trans"/>
</dbReference>
<dbReference type="OrthoDB" id="5835829at2759"/>
<dbReference type="PANTHER" id="PTHR48043:SF145">
    <property type="entry name" value="FI06409P-RELATED"/>
    <property type="match status" value="1"/>
</dbReference>
<feature type="signal peptide" evidence="6">
    <location>
        <begin position="1"/>
        <end position="17"/>
    </location>
</feature>
<dbReference type="SUPFAM" id="SSF53756">
    <property type="entry name" value="UDP-Glycosyltransferase/glycogen phosphorylase"/>
    <property type="match status" value="1"/>
</dbReference>
<reference evidence="7 8" key="1">
    <citation type="submission" date="2018-08" db="EMBL/GenBank/DDBJ databases">
        <authorList>
            <person name="Laetsch R D."/>
            <person name="Stevens L."/>
            <person name="Kumar S."/>
            <person name="Blaxter L. M."/>
        </authorList>
    </citation>
    <scope>NUCLEOTIDE SEQUENCE [LARGE SCALE GENOMIC DNA]</scope>
</reference>
<dbReference type="EMBL" id="UPTC01000990">
    <property type="protein sequence ID" value="VBB30777.1"/>
    <property type="molecule type" value="Genomic_DNA"/>
</dbReference>
<accession>A0A498SGE0</accession>
<evidence type="ECO:0000256" key="5">
    <source>
        <dbReference type="RuleBase" id="RU003718"/>
    </source>
</evidence>
<comment type="similarity">
    <text evidence="1 5">Belongs to the UDP-glycosyltransferase family.</text>
</comment>
<protein>
    <recommendedName>
        <fullName evidence="6">UDP-glucuronosyltransferase</fullName>
        <ecNumber evidence="6">2.4.1.17</ecNumber>
    </recommendedName>
</protein>
<keyword evidence="6" id="KW-0732">Signal</keyword>
<dbReference type="AlphaFoldDB" id="A0A498SGE0"/>
<dbReference type="GO" id="GO:0016020">
    <property type="term" value="C:membrane"/>
    <property type="evidence" value="ECO:0007669"/>
    <property type="project" value="UniProtKB-SubCell"/>
</dbReference>
<dbReference type="PANTHER" id="PTHR48043">
    <property type="entry name" value="EG:EG0003.4 PROTEIN-RELATED"/>
    <property type="match status" value="1"/>
</dbReference>
<dbReference type="Gene3D" id="3.40.50.2000">
    <property type="entry name" value="Glycogen Phosphorylase B"/>
    <property type="match status" value="1"/>
</dbReference>
<evidence type="ECO:0000313" key="7">
    <source>
        <dbReference type="EMBL" id="VBB30777.1"/>
    </source>
</evidence>
<dbReference type="InterPro" id="IPR035595">
    <property type="entry name" value="UDP_glycos_trans_CS"/>
</dbReference>
<feature type="non-terminal residue" evidence="7">
    <location>
        <position position="470"/>
    </location>
</feature>
<name>A0A498SGE0_ACAVI</name>
<sequence>MHLYTILLLILLESTFSYKILVFSPRLGHSHVNFMGKIADILVEAGHNVTVFVPDLNPDVSNNGSKLAKIIEKKFPNNQYFEKSSQKNMWKKKGDSILQVYRLHKRLADAQRMTCKKHLEDNELMGLLQSEQYDLGITEQINFCGYAIFKRIGLKNHITTRAINLLEVSSDLFGVSSNPSYVPAGFSFKSDKMNYLDRLTNVIMYTITYVLTKLIWDSAAQSLQHHLPNKFDYIETMNESSVVFVNTDELLEFSRLISRKIVFIGGIAIPEASPLTDDYQQLLDNSERGVILVSFGTMIKSKYMSSNEKKIFEDAFQQLPEITFIWKYEDEERVEDVHLPNVIRKKWIPQNDLLNHHKLLAFVSHCGQNSLMESISAGVPLICMPFFADQFRNSRTAESRNVALILNKENLTVIGLSSALKIIIYEESYRKSAQKLKKMIRYKPVSARERLIRYTEFAIKYGPFDNFNVA</sequence>
<dbReference type="Pfam" id="PF00201">
    <property type="entry name" value="UDPGT"/>
    <property type="match status" value="1"/>
</dbReference>
<evidence type="ECO:0000256" key="2">
    <source>
        <dbReference type="ARBA" id="ARBA00022676"/>
    </source>
</evidence>
<keyword evidence="2 5" id="KW-0328">Glycosyltransferase</keyword>
<keyword evidence="3 5" id="KW-0808">Transferase</keyword>
<evidence type="ECO:0000256" key="4">
    <source>
        <dbReference type="ARBA" id="ARBA00047475"/>
    </source>
</evidence>